<dbReference type="PANTHER" id="PTHR33802">
    <property type="entry name" value="SI:CH211-161H7.5-RELATED"/>
    <property type="match status" value="1"/>
</dbReference>
<keyword evidence="8" id="KW-1185">Reference proteome</keyword>
<organism evidence="7 8">
    <name type="scientific">Deinococcus aquiradiocola</name>
    <dbReference type="NCBI Taxonomy" id="393059"/>
    <lineage>
        <taxon>Bacteria</taxon>
        <taxon>Thermotogati</taxon>
        <taxon>Deinococcota</taxon>
        <taxon>Deinococci</taxon>
        <taxon>Deinococcales</taxon>
        <taxon>Deinococcaceae</taxon>
        <taxon>Deinococcus</taxon>
    </lineage>
</organism>
<dbReference type="Proteomes" id="UP000635726">
    <property type="component" value="Unassembled WGS sequence"/>
</dbReference>
<keyword evidence="4 6" id="KW-1133">Transmembrane helix</keyword>
<dbReference type="InterPro" id="IPR038330">
    <property type="entry name" value="TspO/MBR-related_sf"/>
</dbReference>
<feature type="transmembrane region" description="Helical" evidence="6">
    <location>
        <begin position="176"/>
        <end position="196"/>
    </location>
</feature>
<dbReference type="GO" id="GO:0016020">
    <property type="term" value="C:membrane"/>
    <property type="evidence" value="ECO:0007669"/>
    <property type="project" value="UniProtKB-SubCell"/>
</dbReference>
<feature type="transmembrane region" description="Helical" evidence="6">
    <location>
        <begin position="224"/>
        <end position="244"/>
    </location>
</feature>
<dbReference type="PANTHER" id="PTHR33802:SF1">
    <property type="entry name" value="XK-RELATED PROTEIN"/>
    <property type="match status" value="1"/>
</dbReference>
<dbReference type="RefSeq" id="WP_188960227.1">
    <property type="nucleotide sequence ID" value="NZ_BMOE01000001.1"/>
</dbReference>
<dbReference type="EMBL" id="BMOE01000001">
    <property type="protein sequence ID" value="GGJ60526.1"/>
    <property type="molecule type" value="Genomic_DNA"/>
</dbReference>
<feature type="transmembrane region" description="Helical" evidence="6">
    <location>
        <begin position="201"/>
        <end position="218"/>
    </location>
</feature>
<evidence type="ECO:0000256" key="6">
    <source>
        <dbReference type="SAM" id="Phobius"/>
    </source>
</evidence>
<reference evidence="7" key="1">
    <citation type="journal article" date="2014" name="Int. J. Syst. Evol. Microbiol.">
        <title>Complete genome sequence of Corynebacterium casei LMG S-19264T (=DSM 44701T), isolated from a smear-ripened cheese.</title>
        <authorList>
            <consortium name="US DOE Joint Genome Institute (JGI-PGF)"/>
            <person name="Walter F."/>
            <person name="Albersmeier A."/>
            <person name="Kalinowski J."/>
            <person name="Ruckert C."/>
        </authorList>
    </citation>
    <scope>NUCLEOTIDE SEQUENCE</scope>
    <source>
        <strain evidence="7">JCM 14371</strain>
    </source>
</reference>
<evidence type="ECO:0000256" key="4">
    <source>
        <dbReference type="ARBA" id="ARBA00022989"/>
    </source>
</evidence>
<protein>
    <recommendedName>
        <fullName evidence="9">Tryptophan-rich sensory protein</fullName>
    </recommendedName>
</protein>
<accession>A0A917P405</accession>
<comment type="similarity">
    <text evidence="2">Belongs to the TspO/BZRP family.</text>
</comment>
<reference evidence="7" key="2">
    <citation type="submission" date="2020-09" db="EMBL/GenBank/DDBJ databases">
        <authorList>
            <person name="Sun Q."/>
            <person name="Ohkuma M."/>
        </authorList>
    </citation>
    <scope>NUCLEOTIDE SEQUENCE</scope>
    <source>
        <strain evidence="7">JCM 14371</strain>
    </source>
</reference>
<feature type="transmembrane region" description="Helical" evidence="6">
    <location>
        <begin position="48"/>
        <end position="67"/>
    </location>
</feature>
<evidence type="ECO:0000256" key="1">
    <source>
        <dbReference type="ARBA" id="ARBA00004141"/>
    </source>
</evidence>
<dbReference type="AlphaFoldDB" id="A0A917P405"/>
<comment type="subcellular location">
    <subcellularLocation>
        <location evidence="1">Membrane</location>
        <topology evidence="1">Multi-pass membrane protein</topology>
    </subcellularLocation>
</comment>
<dbReference type="InterPro" id="IPR004307">
    <property type="entry name" value="TspO_MBR"/>
</dbReference>
<evidence type="ECO:0000256" key="5">
    <source>
        <dbReference type="ARBA" id="ARBA00023136"/>
    </source>
</evidence>
<name>A0A917P405_9DEIO</name>
<evidence type="ECO:0008006" key="9">
    <source>
        <dbReference type="Google" id="ProtNLM"/>
    </source>
</evidence>
<feature type="transmembrane region" description="Helical" evidence="6">
    <location>
        <begin position="79"/>
        <end position="97"/>
    </location>
</feature>
<keyword evidence="3 6" id="KW-0812">Transmembrane</keyword>
<dbReference type="Pfam" id="PF03073">
    <property type="entry name" value="TspO_MBR"/>
    <property type="match status" value="1"/>
</dbReference>
<feature type="transmembrane region" description="Helical" evidence="6">
    <location>
        <begin position="103"/>
        <end position="124"/>
    </location>
</feature>
<gene>
    <name evidence="7" type="ORF">GCM10008939_00330</name>
</gene>
<dbReference type="Gene3D" id="1.20.1260.100">
    <property type="entry name" value="TspO/MBR protein"/>
    <property type="match status" value="1"/>
</dbReference>
<proteinExistence type="inferred from homology"/>
<comment type="caution">
    <text evidence="7">The sequence shown here is derived from an EMBL/GenBank/DDBJ whole genome shotgun (WGS) entry which is preliminary data.</text>
</comment>
<sequence>MNGLSRQIVLLLVTVSTLVMNALSTSLPLFGHSNEEISGNLPNAFTPAGVTFAVWGVIFLGLVVFAVYQALPGQRSARYDALFWPYLLSNVLNSTWLCAFQSLHFGLSVLVMLALLASLVWLYVRLDRMRLRGAERFALGVPVSLYLAWISVATVANVTAWLVSLGVTQGLAGVSAPVWSAVLACVAGGIGAFMLARRRDVAFGLVLVWALYGVYLARPEQGTVVTGVLVAGALLVLGLAFGFGRARRHPLQLL</sequence>
<evidence type="ECO:0000313" key="7">
    <source>
        <dbReference type="EMBL" id="GGJ60526.1"/>
    </source>
</evidence>
<evidence type="ECO:0000256" key="3">
    <source>
        <dbReference type="ARBA" id="ARBA00022692"/>
    </source>
</evidence>
<feature type="transmembrane region" description="Helical" evidence="6">
    <location>
        <begin position="145"/>
        <end position="164"/>
    </location>
</feature>
<evidence type="ECO:0000313" key="8">
    <source>
        <dbReference type="Proteomes" id="UP000635726"/>
    </source>
</evidence>
<evidence type="ECO:0000256" key="2">
    <source>
        <dbReference type="ARBA" id="ARBA00007524"/>
    </source>
</evidence>
<keyword evidence="5 6" id="KW-0472">Membrane</keyword>